<evidence type="ECO:0000313" key="3">
    <source>
        <dbReference type="Proteomes" id="UP000267585"/>
    </source>
</evidence>
<evidence type="ECO:0000259" key="1">
    <source>
        <dbReference type="Pfam" id="PF23019"/>
    </source>
</evidence>
<feature type="domain" description="DUF7033" evidence="1">
    <location>
        <begin position="95"/>
        <end position="183"/>
    </location>
</feature>
<accession>A0A3S0AD82</accession>
<sequence length="431" mass="50622">MLLIYTHKITHRFSYIMRHMFTTILGIEVSYTTKVEDFIKHTGPKITYTKQPLQNEFFVRSNDLLFEQGINDLQIHISDWEGSPCFFSTGERSNLPFDIFSASFYLLSRYEEYLPHVKDMHGRFPPKESLAFQNGFLDKPVVDIWAQKLLFLLKEKFEDLEHKPRNYQYTSIVDVSSSHCFAYRGFLRGISGLLYDVGSLKLGRVVDRISVWAKLKRDPYDNFLELVELHKQNKVRGMFFFQFAEYSTYDKNVSPNNNKFKYLIKSVADYDKVSLSCSYSSFNDIGLLKEEKKNLSDVIHRSVSSSRMRYNRVDIPETYRNLIEAGFTDDYTMGYTHEIGYRAGTCTPFYFYDIPLEVQQPIKIHPFAVHDYGLLKYRNRKEAFSAVEKLYLETKRVKGKFITVFSNELIGGESKLNWKNLYSSILKRVHV</sequence>
<dbReference type="AlphaFoldDB" id="A0A3S0AD82"/>
<dbReference type="InterPro" id="IPR054297">
    <property type="entry name" value="DUF7033"/>
</dbReference>
<proteinExistence type="predicted"/>
<evidence type="ECO:0000313" key="2">
    <source>
        <dbReference type="EMBL" id="RTE52861.1"/>
    </source>
</evidence>
<dbReference type="Proteomes" id="UP000267585">
    <property type="component" value="Unassembled WGS sequence"/>
</dbReference>
<comment type="caution">
    <text evidence="2">The sequence shown here is derived from an EMBL/GenBank/DDBJ whole genome shotgun (WGS) entry which is preliminary data.</text>
</comment>
<organism evidence="2 3">
    <name type="scientific">Arenibacter aquaticus</name>
    <dbReference type="NCBI Taxonomy" id="2489054"/>
    <lineage>
        <taxon>Bacteria</taxon>
        <taxon>Pseudomonadati</taxon>
        <taxon>Bacteroidota</taxon>
        <taxon>Flavobacteriia</taxon>
        <taxon>Flavobacteriales</taxon>
        <taxon>Flavobacteriaceae</taxon>
        <taxon>Arenibacter</taxon>
    </lineage>
</organism>
<keyword evidence="3" id="KW-1185">Reference proteome</keyword>
<protein>
    <recommendedName>
        <fullName evidence="1">DUF7033 domain-containing protein</fullName>
    </recommendedName>
</protein>
<dbReference type="EMBL" id="RQPJ01000014">
    <property type="protein sequence ID" value="RTE52861.1"/>
    <property type="molecule type" value="Genomic_DNA"/>
</dbReference>
<dbReference type="Pfam" id="PF23019">
    <property type="entry name" value="DUF7033"/>
    <property type="match status" value="1"/>
</dbReference>
<reference evidence="2 3" key="1">
    <citation type="submission" date="2018-11" db="EMBL/GenBank/DDBJ databases">
        <title>Arenibacter aquaticus sp.nov., a marine bacterium isolated from surface seawater in the South China Sea.</title>
        <authorList>
            <person name="Guo J."/>
            <person name="Sun J."/>
        </authorList>
    </citation>
    <scope>NUCLEOTIDE SEQUENCE [LARGE SCALE GENOMIC DNA]</scope>
    <source>
        <strain evidence="2 3">GUO666</strain>
    </source>
</reference>
<dbReference type="OrthoDB" id="5573484at2"/>
<dbReference type="CDD" id="cd10931">
    <property type="entry name" value="CE4_u7"/>
    <property type="match status" value="1"/>
</dbReference>
<name>A0A3S0AD82_9FLAO</name>
<gene>
    <name evidence="2" type="ORF">EHW67_14430</name>
</gene>